<gene>
    <name evidence="7" type="ORF">BRETT_004354</name>
</gene>
<dbReference type="EMBL" id="CP063133">
    <property type="protein sequence ID" value="QOU19133.1"/>
    <property type="molecule type" value="Genomic_DNA"/>
</dbReference>
<accession>A0A871QZR0</accession>
<dbReference type="InterPro" id="IPR019453">
    <property type="entry name" value="VPS39/TGFA1_Znf"/>
</dbReference>
<feature type="repeat" description="CHCR" evidence="4">
    <location>
        <begin position="773"/>
        <end position="933"/>
    </location>
</feature>
<reference evidence="7" key="2">
    <citation type="journal article" name="BMC Genomics">
        <title>New genome assemblies reveal patterns of domestication and adaptation across Brettanomyces (Dekkera) species.</title>
        <authorList>
            <person name="Roach M.J."/>
            <person name="Borneman A.R."/>
        </authorList>
    </citation>
    <scope>NUCLEOTIDE SEQUENCE</scope>
    <source>
        <strain evidence="7">UCD 2041</strain>
    </source>
</reference>
<dbReference type="GO" id="GO:0006886">
    <property type="term" value="P:intracellular protein transport"/>
    <property type="evidence" value="ECO:0007669"/>
    <property type="project" value="UniProtKB-UniRule"/>
</dbReference>
<dbReference type="Proteomes" id="UP000663131">
    <property type="component" value="Chromosome 5"/>
</dbReference>
<dbReference type="KEGG" id="bbrx:BRETT_004354"/>
<evidence type="ECO:0000256" key="1">
    <source>
        <dbReference type="ARBA" id="ARBA00004184"/>
    </source>
</evidence>
<dbReference type="PANTHER" id="PTHR12894:SF49">
    <property type="entry name" value="VAM6_VPS39-LIKE PROTEIN"/>
    <property type="match status" value="1"/>
</dbReference>
<name>A0A871QZR0_DEKBR</name>
<dbReference type="InterPro" id="IPR000547">
    <property type="entry name" value="Clathrin_H-chain/VPS_repeat"/>
</dbReference>
<evidence type="ECO:0000256" key="2">
    <source>
        <dbReference type="ARBA" id="ARBA00023136"/>
    </source>
</evidence>
<dbReference type="AlphaFoldDB" id="A0A871QZR0"/>
<dbReference type="GO" id="GO:0006914">
    <property type="term" value="P:autophagy"/>
    <property type="evidence" value="ECO:0007669"/>
    <property type="project" value="TreeGrafter"/>
</dbReference>
<protein>
    <recommendedName>
        <fullName evidence="6">CNH domain-containing protein</fullName>
    </recommendedName>
</protein>
<comment type="similarity">
    <text evidence="3">Belongs to the VAM6/VPS39 family.</text>
</comment>
<dbReference type="PANTHER" id="PTHR12894">
    <property type="entry name" value="CNH DOMAIN CONTAINING"/>
    <property type="match status" value="1"/>
</dbReference>
<dbReference type="InterPro" id="IPR019452">
    <property type="entry name" value="VPS39/TGF_beta_rcpt-assoc_1"/>
</dbReference>
<evidence type="ECO:0000256" key="3">
    <source>
        <dbReference type="ARBA" id="ARBA00038201"/>
    </source>
</evidence>
<evidence type="ECO:0000259" key="6">
    <source>
        <dbReference type="PROSITE" id="PS50219"/>
    </source>
</evidence>
<dbReference type="Pfam" id="PF10366">
    <property type="entry name" value="Vps39_1"/>
    <property type="match status" value="1"/>
</dbReference>
<dbReference type="PROSITE" id="PS50219">
    <property type="entry name" value="CNH"/>
    <property type="match status" value="1"/>
</dbReference>
<evidence type="ECO:0000256" key="5">
    <source>
        <dbReference type="SAM" id="MobiDB-lite"/>
    </source>
</evidence>
<reference evidence="7" key="1">
    <citation type="submission" date="2020-10" db="EMBL/GenBank/DDBJ databases">
        <authorList>
            <person name="Palmer J.M."/>
        </authorList>
    </citation>
    <scope>NUCLEOTIDE SEQUENCE</scope>
    <source>
        <strain evidence="7">UCD 2041</strain>
    </source>
</reference>
<feature type="compositionally biased region" description="Low complexity" evidence="5">
    <location>
        <begin position="57"/>
        <end position="71"/>
    </location>
</feature>
<comment type="subcellular location">
    <subcellularLocation>
        <location evidence="1">Endomembrane system</location>
        <topology evidence="1">Peripheral membrane protein</topology>
    </subcellularLocation>
</comment>
<evidence type="ECO:0000256" key="4">
    <source>
        <dbReference type="PROSITE-ProRule" id="PRU01006"/>
    </source>
</evidence>
<dbReference type="PROSITE" id="PS50236">
    <property type="entry name" value="CHCR"/>
    <property type="match status" value="1"/>
</dbReference>
<keyword evidence="2" id="KW-0472">Membrane</keyword>
<organism evidence="7 8">
    <name type="scientific">Dekkera bruxellensis</name>
    <name type="common">Brettanomyces custersii</name>
    <dbReference type="NCBI Taxonomy" id="5007"/>
    <lineage>
        <taxon>Eukaryota</taxon>
        <taxon>Fungi</taxon>
        <taxon>Dikarya</taxon>
        <taxon>Ascomycota</taxon>
        <taxon>Saccharomycotina</taxon>
        <taxon>Pichiomycetes</taxon>
        <taxon>Pichiales</taxon>
        <taxon>Pichiaceae</taxon>
        <taxon>Brettanomyces</taxon>
    </lineage>
</organism>
<feature type="region of interest" description="Disordered" evidence="5">
    <location>
        <begin position="57"/>
        <end position="93"/>
    </location>
</feature>
<sequence length="1050" mass="121116">MIEAIALESSLKISELAESSSLGITASALSSDNVLYISLSDGRLLLYQLPKASSQFSKSRSRSNSEQSSANQDLDKEAQVPTNVHEDKRTKSFDPTSIGEEEAILLHSYKLDGPASQICLLEPLNYTFILIKGVVYLYSYDTGHGISLVHQYSDYKHSLMETWSDIPKQIDDVIGKPRTAFEDLDVDDKVPEEDDEYDNEDNDSISLATVKYSQGPSFAQDRRFSKKLTYSSYTALAAKKRVVILSWHYKGFKGRSEFVFHDKVVHMNFLNSNILLIGFESGDFVKLNLRNGASTPLQLQFVDELGSPQQSSRSSSFFFRTATDYLNESFKTTNDKQLVILKNNLLIKLNADFEPIVLRQNPRSESFKNPMIVEQTSHFSSGGSSFRKLVTLKYWFPYIITVYGNSVEVHSLEDYDLIERINISGPKALGAALGIQFNSLNMLLISTKGVYKFYKTDYNCQLRQFERKKDYSNAINLLEKLNPLLLDEDEQDNNNISSIENSLPARQYKFMKLRKLQLLRARDLMDEGKYDKAINLFIEYIASPHFVLQNLSKQIKQKLGIFNEQKAQKNHKIHNKKKKDPKAKKDEDYLINQLILYLTDTRRKLTRLLDPDQPKFQWRGYTISLDLYEHLRTYEQYSTPDNLQIIDDSLFKCYLNSNPKMIGPFLRIPNFCDFKLVESECLENHMFSELIDFYYIRSRHEKALKLLDHLCFHREDTINIDEGSSYLSLLFNAEYMVRYLQKLGNSELDLILKYSQELIELDPGYFKIIFMNDTDASESLDKSQILAYVHKHQWAEIEQNYLEYIIFDTNEKTPEFVNSLINLYMNKQDISEVFKKLKEILQTGSYDEEACLKEIESLINGNLDENSKTLLYKLKAEPLFSLGRHEEALSVFLVNLHDNKGAIEYCLRVRKEETELGTDLLFKLLDRYLVERDADNTIHLLNDKRLEFLDLTHILERLPGNITVGTVMKFVETKLRLLSQQSVHSGLESELTRVKLIDSKSQLLSLKKPHFRMTSSSLCGICHKGFEPSSILCILSGGEIAHYSCSHNQH</sequence>
<dbReference type="InterPro" id="IPR032914">
    <property type="entry name" value="Vam6/VPS39/TRAP1"/>
</dbReference>
<dbReference type="GO" id="GO:0000329">
    <property type="term" value="C:fungal-type vacuole membrane"/>
    <property type="evidence" value="ECO:0007669"/>
    <property type="project" value="TreeGrafter"/>
</dbReference>
<dbReference type="Pfam" id="PF10367">
    <property type="entry name" value="zf-Vps39_C"/>
    <property type="match status" value="1"/>
</dbReference>
<dbReference type="InterPro" id="IPR001180">
    <property type="entry name" value="CNH_dom"/>
</dbReference>
<dbReference type="GO" id="GO:0012505">
    <property type="term" value="C:endomembrane system"/>
    <property type="evidence" value="ECO:0007669"/>
    <property type="project" value="UniProtKB-SubCell"/>
</dbReference>
<feature type="compositionally biased region" description="Basic and acidic residues" evidence="5">
    <location>
        <begin position="73"/>
        <end position="92"/>
    </location>
</feature>
<feature type="domain" description="CNH" evidence="6">
    <location>
        <begin position="21"/>
        <end position="436"/>
    </location>
</feature>
<dbReference type="RefSeq" id="XP_041135626.1">
    <property type="nucleotide sequence ID" value="XM_041282850.1"/>
</dbReference>
<dbReference type="GeneID" id="64576277"/>
<evidence type="ECO:0000313" key="8">
    <source>
        <dbReference type="Proteomes" id="UP000663131"/>
    </source>
</evidence>
<dbReference type="GO" id="GO:0034058">
    <property type="term" value="P:endosomal vesicle fusion"/>
    <property type="evidence" value="ECO:0007669"/>
    <property type="project" value="TreeGrafter"/>
</dbReference>
<evidence type="ECO:0000313" key="7">
    <source>
        <dbReference type="EMBL" id="QOU19133.1"/>
    </source>
</evidence>
<dbReference type="OrthoDB" id="5325112at2759"/>
<proteinExistence type="inferred from homology"/>